<evidence type="ECO:0008006" key="3">
    <source>
        <dbReference type="Google" id="ProtNLM"/>
    </source>
</evidence>
<dbReference type="Proteomes" id="UP001498469">
    <property type="component" value="Unassembled WGS sequence"/>
</dbReference>
<name>A0ABU7UKE7_9CLOT</name>
<sequence>MRELYSGMILKDEDNVYRFLKRDDIQKFLTRLPSDCLSKISDAKMQMEKNLRYVNGKKDILIEIGIEKIIHRMIENMLDEIF</sequence>
<dbReference type="RefSeq" id="WP_216249695.1">
    <property type="nucleotide sequence ID" value="NZ_JAZHFS010000004.1"/>
</dbReference>
<gene>
    <name evidence="1" type="ORF">SJI18_06100</name>
</gene>
<evidence type="ECO:0000313" key="1">
    <source>
        <dbReference type="EMBL" id="MEF2111881.1"/>
    </source>
</evidence>
<comment type="caution">
    <text evidence="1">The sequence shown here is derived from an EMBL/GenBank/DDBJ whole genome shotgun (WGS) entry which is preliminary data.</text>
</comment>
<proteinExistence type="predicted"/>
<keyword evidence="2" id="KW-1185">Reference proteome</keyword>
<evidence type="ECO:0000313" key="2">
    <source>
        <dbReference type="Proteomes" id="UP001498469"/>
    </source>
</evidence>
<reference evidence="1 2" key="1">
    <citation type="submission" date="2023-11" db="EMBL/GenBank/DDBJ databases">
        <title>Draft genome sequence of a psychrophilic Clostridium strain from permafrost water brine.</title>
        <authorList>
            <person name="Shcherbakova V.A."/>
            <person name="Trubitsyn V.E."/>
            <person name="Zakharyuk A.G."/>
        </authorList>
    </citation>
    <scope>NUCLEOTIDE SEQUENCE [LARGE SCALE GENOMIC DNA]</scope>
    <source>
        <strain evidence="1 2">14F</strain>
    </source>
</reference>
<organism evidence="1 2">
    <name type="scientific">Clostridium frigoriphilum</name>
    <dbReference type="NCBI Taxonomy" id="443253"/>
    <lineage>
        <taxon>Bacteria</taxon>
        <taxon>Bacillati</taxon>
        <taxon>Bacillota</taxon>
        <taxon>Clostridia</taxon>
        <taxon>Eubacteriales</taxon>
        <taxon>Clostridiaceae</taxon>
        <taxon>Clostridium</taxon>
    </lineage>
</organism>
<accession>A0ABU7UKE7</accession>
<protein>
    <recommendedName>
        <fullName evidence="3">Transposon-encoded protein TnpV</fullName>
    </recommendedName>
</protein>
<dbReference type="EMBL" id="JAZHFS010000004">
    <property type="protein sequence ID" value="MEF2111881.1"/>
    <property type="molecule type" value="Genomic_DNA"/>
</dbReference>